<dbReference type="Pfam" id="PF14244">
    <property type="entry name" value="Retrotran_gag_3"/>
    <property type="match status" value="1"/>
</dbReference>
<organism evidence="2 3">
    <name type="scientific">Spinacia oleracea</name>
    <name type="common">Spinach</name>
    <dbReference type="NCBI Taxonomy" id="3562"/>
    <lineage>
        <taxon>Eukaryota</taxon>
        <taxon>Viridiplantae</taxon>
        <taxon>Streptophyta</taxon>
        <taxon>Embryophyta</taxon>
        <taxon>Tracheophyta</taxon>
        <taxon>Spermatophyta</taxon>
        <taxon>Magnoliopsida</taxon>
        <taxon>eudicotyledons</taxon>
        <taxon>Gunneridae</taxon>
        <taxon>Pentapetalae</taxon>
        <taxon>Caryophyllales</taxon>
        <taxon>Chenopodiaceae</taxon>
        <taxon>Chenopodioideae</taxon>
        <taxon>Anserineae</taxon>
        <taxon>Spinacia</taxon>
    </lineage>
</organism>
<keyword evidence="2" id="KW-1185">Reference proteome</keyword>
<dbReference type="PANTHER" id="PTHR37610:SF40">
    <property type="entry name" value="OS01G0909600 PROTEIN"/>
    <property type="match status" value="1"/>
</dbReference>
<accession>A0ABM3RIX4</accession>
<dbReference type="RefSeq" id="XP_056695542.1">
    <property type="nucleotide sequence ID" value="XM_056839564.1"/>
</dbReference>
<dbReference type="GeneID" id="130470009"/>
<reference evidence="2" key="1">
    <citation type="journal article" date="2021" name="Nat. Commun.">
        <title>Genomic analyses provide insights into spinach domestication and the genetic basis of agronomic traits.</title>
        <authorList>
            <person name="Cai X."/>
            <person name="Sun X."/>
            <person name="Xu C."/>
            <person name="Sun H."/>
            <person name="Wang X."/>
            <person name="Ge C."/>
            <person name="Zhang Z."/>
            <person name="Wang Q."/>
            <person name="Fei Z."/>
            <person name="Jiao C."/>
            <person name="Wang Q."/>
        </authorList>
    </citation>
    <scope>NUCLEOTIDE SEQUENCE [LARGE SCALE GENOMIC DNA]</scope>
    <source>
        <strain evidence="2">cv. Varoflay</strain>
    </source>
</reference>
<sequence length="168" mass="18987">MGDNDEKTSSGSRYEPFSKYYLHPSEGTGTVISPILLKGDNYEEWSRSLRNNLRAKNKLGFVEGTIVVPDSTSKDYAQWGIVNSMLVAWLYNTLHESVRSTIILPDNVNELWDDLKVRYSLGNGPRILELKKQISDCKQKGRTVASYYGVLCKLHQDLASYSKMPACT</sequence>
<evidence type="ECO:0000313" key="2">
    <source>
        <dbReference type="Proteomes" id="UP000813463"/>
    </source>
</evidence>
<dbReference type="PANTHER" id="PTHR37610">
    <property type="entry name" value="CCHC-TYPE DOMAIN-CONTAINING PROTEIN"/>
    <property type="match status" value="1"/>
</dbReference>
<protein>
    <recommendedName>
        <fullName evidence="1">Retrotransposon Copia-like N-terminal domain-containing protein</fullName>
    </recommendedName>
</protein>
<name>A0ABM3RIX4_SPIOL</name>
<evidence type="ECO:0000259" key="1">
    <source>
        <dbReference type="Pfam" id="PF14244"/>
    </source>
</evidence>
<feature type="domain" description="Retrotransposon Copia-like N-terminal" evidence="1">
    <location>
        <begin position="23"/>
        <end position="69"/>
    </location>
</feature>
<reference evidence="3" key="2">
    <citation type="submission" date="2025-08" db="UniProtKB">
        <authorList>
            <consortium name="RefSeq"/>
        </authorList>
    </citation>
    <scope>IDENTIFICATION</scope>
    <source>
        <tissue evidence="3">Leaf</tissue>
    </source>
</reference>
<gene>
    <name evidence="3" type="primary">LOC130470009</name>
</gene>
<evidence type="ECO:0000313" key="3">
    <source>
        <dbReference type="RefSeq" id="XP_056695542.1"/>
    </source>
</evidence>
<dbReference type="InterPro" id="IPR029472">
    <property type="entry name" value="Copia-like_N"/>
</dbReference>
<dbReference type="Proteomes" id="UP000813463">
    <property type="component" value="Chromosome 1"/>
</dbReference>
<proteinExistence type="predicted"/>